<organism evidence="2 3">
    <name type="scientific">Evansella caseinilytica</name>
    <dbReference type="NCBI Taxonomy" id="1503961"/>
    <lineage>
        <taxon>Bacteria</taxon>
        <taxon>Bacillati</taxon>
        <taxon>Bacillota</taxon>
        <taxon>Bacilli</taxon>
        <taxon>Bacillales</taxon>
        <taxon>Bacillaceae</taxon>
        <taxon>Evansella</taxon>
    </lineage>
</organism>
<dbReference type="AlphaFoldDB" id="A0A1H3UPV6"/>
<dbReference type="Gene3D" id="3.40.630.30">
    <property type="match status" value="1"/>
</dbReference>
<keyword evidence="1" id="KW-0472">Membrane</keyword>
<gene>
    <name evidence="2" type="ORF">SAMN05421736_12381</name>
</gene>
<sequence>MNSNWLEWLGYLASLIVLISLLMSSIIKLRWINLIGSSIFSLYGFLIGALPVGLMNLGIALINVYYLVKIYSAKESKEYFKILPAEESSQYLKYFLTYYQKEIDKYAGKTAFQINESKVSFFILRNMVPAGLFIASKKSDTILEVELDFVIPEYRDFKIGNYIYENRKDYFLEKGFTKFVSSSTNDEHTDYLKKIGFKQTADDGGKARFEKSIAPS</sequence>
<dbReference type="STRING" id="1503961.SAMN05421736_12381"/>
<feature type="transmembrane region" description="Helical" evidence="1">
    <location>
        <begin position="39"/>
        <end position="68"/>
    </location>
</feature>
<accession>A0A1H3UPV6</accession>
<evidence type="ECO:0000313" key="3">
    <source>
        <dbReference type="Proteomes" id="UP000198935"/>
    </source>
</evidence>
<evidence type="ECO:0000256" key="1">
    <source>
        <dbReference type="SAM" id="Phobius"/>
    </source>
</evidence>
<keyword evidence="1" id="KW-1133">Transmembrane helix</keyword>
<feature type="transmembrane region" description="Helical" evidence="1">
    <location>
        <begin position="6"/>
        <end position="27"/>
    </location>
</feature>
<keyword evidence="3" id="KW-1185">Reference proteome</keyword>
<reference evidence="3" key="1">
    <citation type="submission" date="2016-10" db="EMBL/GenBank/DDBJ databases">
        <authorList>
            <person name="Varghese N."/>
            <person name="Submissions S."/>
        </authorList>
    </citation>
    <scope>NUCLEOTIDE SEQUENCE [LARGE SCALE GENOMIC DNA]</scope>
    <source>
        <strain evidence="3">SP</strain>
    </source>
</reference>
<protein>
    <submittedName>
        <fullName evidence="2">Inner membrane protein</fullName>
    </submittedName>
</protein>
<dbReference type="EMBL" id="FNPI01000023">
    <property type="protein sequence ID" value="SDZ63749.1"/>
    <property type="molecule type" value="Genomic_DNA"/>
</dbReference>
<proteinExistence type="predicted"/>
<dbReference type="Proteomes" id="UP000198935">
    <property type="component" value="Unassembled WGS sequence"/>
</dbReference>
<keyword evidence="1" id="KW-0812">Transmembrane</keyword>
<name>A0A1H3UPV6_9BACI</name>
<dbReference type="SUPFAM" id="SSF55729">
    <property type="entry name" value="Acyl-CoA N-acyltransferases (Nat)"/>
    <property type="match status" value="1"/>
</dbReference>
<dbReference type="InterPro" id="IPR016181">
    <property type="entry name" value="Acyl_CoA_acyltransferase"/>
</dbReference>
<evidence type="ECO:0000313" key="2">
    <source>
        <dbReference type="EMBL" id="SDZ63749.1"/>
    </source>
</evidence>